<protein>
    <submittedName>
        <fullName evidence="2">Glutamategated chloride channellike</fullName>
    </submittedName>
</protein>
<dbReference type="EMBL" id="CP045892">
    <property type="protein sequence ID" value="QQP53078.1"/>
    <property type="molecule type" value="Genomic_DNA"/>
</dbReference>
<keyword evidence="1" id="KW-1133">Transmembrane helix</keyword>
<organism evidence="2 3">
    <name type="scientific">Caligus rogercresseyi</name>
    <name type="common">Sea louse</name>
    <dbReference type="NCBI Taxonomy" id="217165"/>
    <lineage>
        <taxon>Eukaryota</taxon>
        <taxon>Metazoa</taxon>
        <taxon>Ecdysozoa</taxon>
        <taxon>Arthropoda</taxon>
        <taxon>Crustacea</taxon>
        <taxon>Multicrustacea</taxon>
        <taxon>Hexanauplia</taxon>
        <taxon>Copepoda</taxon>
        <taxon>Siphonostomatoida</taxon>
        <taxon>Caligidae</taxon>
        <taxon>Caligus</taxon>
    </lineage>
</organism>
<reference evidence="3" key="1">
    <citation type="submission" date="2021-01" db="EMBL/GenBank/DDBJ databases">
        <title>Caligus Genome Assembly.</title>
        <authorList>
            <person name="Gallardo-Escarate C."/>
        </authorList>
    </citation>
    <scope>NUCLEOTIDE SEQUENCE [LARGE SCALE GENOMIC DNA]</scope>
</reference>
<dbReference type="AlphaFoldDB" id="A0A7T8KBZ5"/>
<sequence length="86" mass="9698">LLGEFLAGLQICARHAWLWGSRPSDMSTQTAGVNKSRLPGACVIFVFSALLEFAFVNYASRHDRRKGRKSRSAMNYNMDDDELTMI</sequence>
<dbReference type="OrthoDB" id="442503at2759"/>
<evidence type="ECO:0000313" key="2">
    <source>
        <dbReference type="EMBL" id="QQP53078.1"/>
    </source>
</evidence>
<feature type="non-terminal residue" evidence="2">
    <location>
        <position position="1"/>
    </location>
</feature>
<evidence type="ECO:0000313" key="3">
    <source>
        <dbReference type="Proteomes" id="UP000595437"/>
    </source>
</evidence>
<feature type="transmembrane region" description="Helical" evidence="1">
    <location>
        <begin position="38"/>
        <end position="59"/>
    </location>
</feature>
<evidence type="ECO:0000256" key="1">
    <source>
        <dbReference type="SAM" id="Phobius"/>
    </source>
</evidence>
<accession>A0A7T8KBZ5</accession>
<feature type="non-terminal residue" evidence="2">
    <location>
        <position position="86"/>
    </location>
</feature>
<keyword evidence="3" id="KW-1185">Reference proteome</keyword>
<gene>
    <name evidence="2" type="ORF">FKW44_005420</name>
</gene>
<name>A0A7T8KBZ5_CALRO</name>
<dbReference type="Proteomes" id="UP000595437">
    <property type="component" value="Chromosome 3"/>
</dbReference>
<dbReference type="Gene3D" id="6.10.250.2810">
    <property type="match status" value="1"/>
</dbReference>
<proteinExistence type="predicted"/>
<keyword evidence="1" id="KW-0472">Membrane</keyword>
<keyword evidence="1" id="KW-0812">Transmembrane</keyword>